<feature type="region of interest" description="Disordered" evidence="1">
    <location>
        <begin position="41"/>
        <end position="172"/>
    </location>
</feature>
<organism evidence="2 3">
    <name type="scientific">Piptocephalis cylindrospora</name>
    <dbReference type="NCBI Taxonomy" id="1907219"/>
    <lineage>
        <taxon>Eukaryota</taxon>
        <taxon>Fungi</taxon>
        <taxon>Fungi incertae sedis</taxon>
        <taxon>Zoopagomycota</taxon>
        <taxon>Zoopagomycotina</taxon>
        <taxon>Zoopagomycetes</taxon>
        <taxon>Zoopagales</taxon>
        <taxon>Piptocephalidaceae</taxon>
        <taxon>Piptocephalis</taxon>
    </lineage>
</organism>
<gene>
    <name evidence="2" type="ORF">BJ684DRAFT_20974</name>
</gene>
<keyword evidence="3" id="KW-1185">Reference proteome</keyword>
<dbReference type="EMBL" id="KZ988313">
    <property type="protein sequence ID" value="RKP12487.1"/>
    <property type="molecule type" value="Genomic_DNA"/>
</dbReference>
<dbReference type="Proteomes" id="UP000267251">
    <property type="component" value="Unassembled WGS sequence"/>
</dbReference>
<dbReference type="AlphaFoldDB" id="A0A4P9Y150"/>
<proteinExistence type="predicted"/>
<protein>
    <submittedName>
        <fullName evidence="2">Uncharacterized protein</fullName>
    </submittedName>
</protein>
<reference evidence="3" key="1">
    <citation type="journal article" date="2018" name="Nat. Microbiol.">
        <title>Leveraging single-cell genomics to expand the fungal tree of life.</title>
        <authorList>
            <person name="Ahrendt S.R."/>
            <person name="Quandt C.A."/>
            <person name="Ciobanu D."/>
            <person name="Clum A."/>
            <person name="Salamov A."/>
            <person name="Andreopoulos B."/>
            <person name="Cheng J.F."/>
            <person name="Woyke T."/>
            <person name="Pelin A."/>
            <person name="Henrissat B."/>
            <person name="Reynolds N.K."/>
            <person name="Benny G.L."/>
            <person name="Smith M.E."/>
            <person name="James T.Y."/>
            <person name="Grigoriev I.V."/>
        </authorList>
    </citation>
    <scope>NUCLEOTIDE SEQUENCE [LARGE SCALE GENOMIC DNA]</scope>
</reference>
<evidence type="ECO:0000313" key="3">
    <source>
        <dbReference type="Proteomes" id="UP000267251"/>
    </source>
</evidence>
<accession>A0A4P9Y150</accession>
<name>A0A4P9Y150_9FUNG</name>
<evidence type="ECO:0000256" key="1">
    <source>
        <dbReference type="SAM" id="MobiDB-lite"/>
    </source>
</evidence>
<feature type="region of interest" description="Disordered" evidence="1">
    <location>
        <begin position="1"/>
        <end position="23"/>
    </location>
</feature>
<feature type="compositionally biased region" description="Basic and acidic residues" evidence="1">
    <location>
        <begin position="137"/>
        <end position="146"/>
    </location>
</feature>
<evidence type="ECO:0000313" key="2">
    <source>
        <dbReference type="EMBL" id="RKP12487.1"/>
    </source>
</evidence>
<feature type="compositionally biased region" description="Basic and acidic residues" evidence="1">
    <location>
        <begin position="13"/>
        <end position="23"/>
    </location>
</feature>
<sequence>MTQTLLSPPTSPEGKDQNGVRKMESFDDLISKFDQYRQQLKEGATVEDISQDIQREKDERERRAEEAKRREEASQKKGNEGWRSSMWNMIRGSKDPNSSSASASAKTSKSDVSVAASAPEGSIAADIQHHPPTSSDDPDKPSKPGSEHGPGIWRRVSTWGSPGGKANPSTKA</sequence>
<feature type="compositionally biased region" description="Low complexity" evidence="1">
    <location>
        <begin position="98"/>
        <end position="118"/>
    </location>
</feature>
<feature type="compositionally biased region" description="Basic and acidic residues" evidence="1">
    <location>
        <begin position="53"/>
        <end position="80"/>
    </location>
</feature>